<dbReference type="AlphaFoldDB" id="A0A645JPI4"/>
<dbReference type="Gene3D" id="3.40.50.300">
    <property type="entry name" value="P-loop containing nucleotide triphosphate hydrolases"/>
    <property type="match status" value="1"/>
</dbReference>
<gene>
    <name evidence="1" type="ORF">SDC9_209941</name>
</gene>
<protein>
    <recommendedName>
        <fullName evidence="2">Twitching mobility protein</fullName>
    </recommendedName>
</protein>
<name>A0A645JPI4_9ZZZZ</name>
<organism evidence="1">
    <name type="scientific">bioreactor metagenome</name>
    <dbReference type="NCBI Taxonomy" id="1076179"/>
    <lineage>
        <taxon>unclassified sequences</taxon>
        <taxon>metagenomes</taxon>
        <taxon>ecological metagenomes</taxon>
    </lineage>
</organism>
<accession>A0A645JPI4</accession>
<dbReference type="EMBL" id="VSSQ01139863">
    <property type="protein sequence ID" value="MPN62194.1"/>
    <property type="molecule type" value="Genomic_DNA"/>
</dbReference>
<evidence type="ECO:0008006" key="2">
    <source>
        <dbReference type="Google" id="ProtNLM"/>
    </source>
</evidence>
<dbReference type="InterPro" id="IPR027417">
    <property type="entry name" value="P-loop_NTPase"/>
</dbReference>
<sequence>MVLQAVVSQQLIPSTVNEEMYPSFEIMMTNNAIRSHIREGKTHQIENTMLANKDEGMLLLDDSILSLYQQSLITKENALLYCSNPDVLKKKL</sequence>
<reference evidence="1" key="1">
    <citation type="submission" date="2019-08" db="EMBL/GenBank/DDBJ databases">
        <authorList>
            <person name="Kucharzyk K."/>
            <person name="Murdoch R.W."/>
            <person name="Higgins S."/>
            <person name="Loffler F."/>
        </authorList>
    </citation>
    <scope>NUCLEOTIDE SEQUENCE</scope>
</reference>
<evidence type="ECO:0000313" key="1">
    <source>
        <dbReference type="EMBL" id="MPN62194.1"/>
    </source>
</evidence>
<comment type="caution">
    <text evidence="1">The sequence shown here is derived from an EMBL/GenBank/DDBJ whole genome shotgun (WGS) entry which is preliminary data.</text>
</comment>
<proteinExistence type="predicted"/>